<organism evidence="10">
    <name type="scientific">mine drainage metagenome</name>
    <dbReference type="NCBI Taxonomy" id="410659"/>
    <lineage>
        <taxon>unclassified sequences</taxon>
        <taxon>metagenomes</taxon>
        <taxon>ecological metagenomes</taxon>
    </lineage>
</organism>
<dbReference type="GO" id="GO:0006302">
    <property type="term" value="P:double-strand break repair"/>
    <property type="evidence" value="ECO:0007669"/>
    <property type="project" value="TreeGrafter"/>
</dbReference>
<keyword evidence="7" id="KW-0067">ATP-binding</keyword>
<dbReference type="PROSITE" id="PS00617">
    <property type="entry name" value="RECF_1"/>
    <property type="match status" value="1"/>
</dbReference>
<dbReference type="InterPro" id="IPR042174">
    <property type="entry name" value="RecF_2"/>
</dbReference>
<dbReference type="HAMAP" id="MF_00365">
    <property type="entry name" value="RecF"/>
    <property type="match status" value="1"/>
</dbReference>
<dbReference type="GO" id="GO:0003697">
    <property type="term" value="F:single-stranded DNA binding"/>
    <property type="evidence" value="ECO:0007669"/>
    <property type="project" value="InterPro"/>
</dbReference>
<accession>A0A1J5SKT5</accession>
<dbReference type="InterPro" id="IPR027417">
    <property type="entry name" value="P-loop_NTPase"/>
</dbReference>
<evidence type="ECO:0000256" key="1">
    <source>
        <dbReference type="ARBA" id="ARBA00004496"/>
    </source>
</evidence>
<keyword evidence="4" id="KW-0963">Cytoplasm</keyword>
<feature type="domain" description="RecF/RecN/SMC N-terminal" evidence="9">
    <location>
        <begin position="5"/>
        <end position="355"/>
    </location>
</feature>
<keyword evidence="6" id="KW-0547">Nucleotide-binding</keyword>
<evidence type="ECO:0000256" key="8">
    <source>
        <dbReference type="ARBA" id="ARBA00023125"/>
    </source>
</evidence>
<evidence type="ECO:0000313" key="10">
    <source>
        <dbReference type="EMBL" id="OIR09089.1"/>
    </source>
</evidence>
<evidence type="ECO:0000256" key="6">
    <source>
        <dbReference type="ARBA" id="ARBA00022741"/>
    </source>
</evidence>
<dbReference type="PANTHER" id="PTHR32182">
    <property type="entry name" value="DNA REPLICATION AND REPAIR PROTEIN RECF"/>
    <property type="match status" value="1"/>
</dbReference>
<dbReference type="GO" id="GO:0006260">
    <property type="term" value="P:DNA replication"/>
    <property type="evidence" value="ECO:0007669"/>
    <property type="project" value="UniProtKB-KW"/>
</dbReference>
<dbReference type="AlphaFoldDB" id="A0A1J5SKT5"/>
<dbReference type="EMBL" id="MLJW01000028">
    <property type="protein sequence ID" value="OIR09089.1"/>
    <property type="molecule type" value="Genomic_DNA"/>
</dbReference>
<dbReference type="Pfam" id="PF02463">
    <property type="entry name" value="SMC_N"/>
    <property type="match status" value="1"/>
</dbReference>
<comment type="similarity">
    <text evidence="2">Belongs to the RecF family.</text>
</comment>
<gene>
    <name evidence="10" type="primary">recF_3</name>
    <name evidence="10" type="ORF">GALL_86960</name>
</gene>
<dbReference type="NCBIfam" id="TIGR00611">
    <property type="entry name" value="recf"/>
    <property type="match status" value="1"/>
</dbReference>
<proteinExistence type="inferred from homology"/>
<evidence type="ECO:0000256" key="5">
    <source>
        <dbReference type="ARBA" id="ARBA00022705"/>
    </source>
</evidence>
<evidence type="ECO:0000256" key="7">
    <source>
        <dbReference type="ARBA" id="ARBA00022840"/>
    </source>
</evidence>
<reference evidence="10" key="1">
    <citation type="submission" date="2016-10" db="EMBL/GenBank/DDBJ databases">
        <title>Sequence of Gallionella enrichment culture.</title>
        <authorList>
            <person name="Poehlein A."/>
            <person name="Muehling M."/>
            <person name="Daniel R."/>
        </authorList>
    </citation>
    <scope>NUCLEOTIDE SEQUENCE</scope>
</reference>
<dbReference type="GO" id="GO:0000731">
    <property type="term" value="P:DNA synthesis involved in DNA repair"/>
    <property type="evidence" value="ECO:0007669"/>
    <property type="project" value="TreeGrafter"/>
</dbReference>
<dbReference type="PROSITE" id="PS00618">
    <property type="entry name" value="RECF_2"/>
    <property type="match status" value="1"/>
</dbReference>
<keyword evidence="5" id="KW-0235">DNA replication</keyword>
<evidence type="ECO:0000256" key="4">
    <source>
        <dbReference type="ARBA" id="ARBA00022490"/>
    </source>
</evidence>
<dbReference type="Gene3D" id="3.40.50.300">
    <property type="entry name" value="P-loop containing nucleotide triphosphate hydrolases"/>
    <property type="match status" value="1"/>
</dbReference>
<comment type="caution">
    <text evidence="10">The sequence shown here is derived from an EMBL/GenBank/DDBJ whole genome shotgun (WGS) entry which is preliminary data.</text>
</comment>
<protein>
    <recommendedName>
        <fullName evidence="3">DNA replication and repair protein RecF</fullName>
    </recommendedName>
</protein>
<keyword evidence="8" id="KW-0238">DNA-binding</keyword>
<dbReference type="InterPro" id="IPR001238">
    <property type="entry name" value="DNA-binding_RecF"/>
</dbReference>
<evidence type="ECO:0000256" key="3">
    <source>
        <dbReference type="ARBA" id="ARBA00020170"/>
    </source>
</evidence>
<dbReference type="GO" id="GO:0005524">
    <property type="term" value="F:ATP binding"/>
    <property type="evidence" value="ECO:0007669"/>
    <property type="project" value="UniProtKB-KW"/>
</dbReference>
<dbReference type="SUPFAM" id="SSF52540">
    <property type="entry name" value="P-loop containing nucleoside triphosphate hydrolases"/>
    <property type="match status" value="1"/>
</dbReference>
<sequence>MSVAVHRLTLSDFRCYAFLRMETDGRPVVLTGANGAGKTNILEALSFLAPGRGLRRAKLSDIARHGSGDGTPWAVAAQLTQAGDPLEIGTGREAGSERRLVRIDGRAARSQAMLGQVLSVLWLTPAMDRLFLEGATGRRRFLDRLVLAFDPEHAARASAYERAMRDRSRLLREGRFDPSWLTVLEEGMARHGAAMAQARLETVERLNAACRQGIGPFPAAVLSVTGWAEQTLAGLDEAEAAAAMQAMLAGARRRDAEAGAALDGPHRSDLQVRHGAKNLPAEQCSTGEQKAVLVAIILGQARARAALRGAAPILLLDEVAAHLDQTRRAALFDELCALPAQSWLTGTDQSLFAEMGGRAQFFRVDDAVVQAA</sequence>
<evidence type="ECO:0000256" key="2">
    <source>
        <dbReference type="ARBA" id="ARBA00008016"/>
    </source>
</evidence>
<dbReference type="PANTHER" id="PTHR32182:SF0">
    <property type="entry name" value="DNA REPLICATION AND REPAIR PROTEIN RECF"/>
    <property type="match status" value="1"/>
</dbReference>
<evidence type="ECO:0000259" key="9">
    <source>
        <dbReference type="Pfam" id="PF02463"/>
    </source>
</evidence>
<dbReference type="Gene3D" id="1.20.1050.90">
    <property type="entry name" value="RecF/RecN/SMC, N-terminal domain"/>
    <property type="match status" value="1"/>
</dbReference>
<name>A0A1J5SKT5_9ZZZZ</name>
<comment type="subcellular location">
    <subcellularLocation>
        <location evidence="1">Cytoplasm</location>
    </subcellularLocation>
</comment>
<dbReference type="InterPro" id="IPR003395">
    <property type="entry name" value="RecF/RecN/SMC_N"/>
</dbReference>
<dbReference type="GO" id="GO:0005737">
    <property type="term" value="C:cytoplasm"/>
    <property type="evidence" value="ECO:0007669"/>
    <property type="project" value="UniProtKB-SubCell"/>
</dbReference>
<dbReference type="InterPro" id="IPR018078">
    <property type="entry name" value="DNA-binding_RecF_CS"/>
</dbReference>